<accession>A0A7X1DRL8</accession>
<protein>
    <submittedName>
        <fullName evidence="2">Uncharacterized protein</fullName>
    </submittedName>
</protein>
<feature type="coiled-coil region" evidence="1">
    <location>
        <begin position="135"/>
        <end position="169"/>
    </location>
</feature>
<evidence type="ECO:0000256" key="1">
    <source>
        <dbReference type="SAM" id="Coils"/>
    </source>
</evidence>
<evidence type="ECO:0000313" key="2">
    <source>
        <dbReference type="EMBL" id="MBC2372414.1"/>
    </source>
</evidence>
<gene>
    <name evidence="2" type="ORF">HBP98_10415</name>
</gene>
<name>A0A7X1DRL8_9LIST</name>
<organism evidence="2 3">
    <name type="scientific">Listeria booriae</name>
    <dbReference type="NCBI Taxonomy" id="1552123"/>
    <lineage>
        <taxon>Bacteria</taxon>
        <taxon>Bacillati</taxon>
        <taxon>Bacillota</taxon>
        <taxon>Bacilli</taxon>
        <taxon>Bacillales</taxon>
        <taxon>Listeriaceae</taxon>
        <taxon>Listeria</taxon>
    </lineage>
</organism>
<keyword evidence="1" id="KW-0175">Coiled coil</keyword>
<dbReference type="RefSeq" id="WP_185619111.1">
    <property type="nucleotide sequence ID" value="NZ_JAARMV010000002.1"/>
</dbReference>
<evidence type="ECO:0000313" key="3">
    <source>
        <dbReference type="Proteomes" id="UP000546244"/>
    </source>
</evidence>
<proteinExistence type="predicted"/>
<dbReference type="EMBL" id="JAARMV010000002">
    <property type="protein sequence ID" value="MBC2372414.1"/>
    <property type="molecule type" value="Genomic_DNA"/>
</dbReference>
<reference evidence="2 3" key="1">
    <citation type="submission" date="2020-03" db="EMBL/GenBank/DDBJ databases">
        <title>Soil Listeria distribution.</title>
        <authorList>
            <person name="Liao J."/>
            <person name="Wiedmann M."/>
        </authorList>
    </citation>
    <scope>NUCLEOTIDE SEQUENCE [LARGE SCALE GENOMIC DNA]</scope>
    <source>
        <strain evidence="2 3">FSL L7-1850</strain>
    </source>
</reference>
<sequence length="352" mass="41419">MEQKALLNWHLNQQNDQLLTTLLKIKRLKINGFDKIDNSKSKEFVIRQLLMPKTINILVDVLEKLYKDREKENQINPELQNINTIPEMQQIIRKKLVRLGEIFEYSMAIGGYAFTQQVFLEFNSIKEMDDYTITKENDSKLVHEQRKEIEKLNARIAELESIENKEIKNHKKTIQKKDAELRSCTVEYKKKIDMYIKELAEKESVQQDKEVEAETLAAENITQHEMIKKLESELQRIHDNGAEVEKGFRDRIKELENKVKSLEVKKVLIIGDPKNQEINGIDGIKVEIIEVTDTEDLKTRLKDIIYEEMWIIEYVLSGGVKTGLRAIETYTSKPTKWFKNYKLLQKEMGVYK</sequence>
<comment type="caution">
    <text evidence="2">The sequence shown here is derived from an EMBL/GenBank/DDBJ whole genome shotgun (WGS) entry which is preliminary data.</text>
</comment>
<dbReference type="Proteomes" id="UP000546244">
    <property type="component" value="Unassembled WGS sequence"/>
</dbReference>
<dbReference type="AlphaFoldDB" id="A0A7X1DRL8"/>